<evidence type="ECO:0000313" key="2">
    <source>
        <dbReference type="Proteomes" id="UP000076532"/>
    </source>
</evidence>
<accession>A0A166JIJ6</accession>
<name>A0A166JIJ6_9AGAM</name>
<dbReference type="Proteomes" id="UP000076532">
    <property type="component" value="Unassembled WGS sequence"/>
</dbReference>
<dbReference type="EMBL" id="KV417551">
    <property type="protein sequence ID" value="KZP20896.1"/>
    <property type="molecule type" value="Genomic_DNA"/>
</dbReference>
<organism evidence="1 2">
    <name type="scientific">Athelia psychrophila</name>
    <dbReference type="NCBI Taxonomy" id="1759441"/>
    <lineage>
        <taxon>Eukaryota</taxon>
        <taxon>Fungi</taxon>
        <taxon>Dikarya</taxon>
        <taxon>Basidiomycota</taxon>
        <taxon>Agaricomycotina</taxon>
        <taxon>Agaricomycetes</taxon>
        <taxon>Agaricomycetidae</taxon>
        <taxon>Atheliales</taxon>
        <taxon>Atheliaceae</taxon>
        <taxon>Athelia</taxon>
    </lineage>
</organism>
<dbReference type="AlphaFoldDB" id="A0A166JIJ6"/>
<reference evidence="1 2" key="1">
    <citation type="journal article" date="2016" name="Mol. Biol. Evol.">
        <title>Comparative Genomics of Early-Diverging Mushroom-Forming Fungi Provides Insights into the Origins of Lignocellulose Decay Capabilities.</title>
        <authorList>
            <person name="Nagy L.G."/>
            <person name="Riley R."/>
            <person name="Tritt A."/>
            <person name="Adam C."/>
            <person name="Daum C."/>
            <person name="Floudas D."/>
            <person name="Sun H."/>
            <person name="Yadav J.S."/>
            <person name="Pangilinan J."/>
            <person name="Larsson K.H."/>
            <person name="Matsuura K."/>
            <person name="Barry K."/>
            <person name="Labutti K."/>
            <person name="Kuo R."/>
            <person name="Ohm R.A."/>
            <person name="Bhattacharya S.S."/>
            <person name="Shirouzu T."/>
            <person name="Yoshinaga Y."/>
            <person name="Martin F.M."/>
            <person name="Grigoriev I.V."/>
            <person name="Hibbett D.S."/>
        </authorList>
    </citation>
    <scope>NUCLEOTIDE SEQUENCE [LARGE SCALE GENOMIC DNA]</scope>
    <source>
        <strain evidence="1 2">CBS 109695</strain>
    </source>
</reference>
<protein>
    <submittedName>
        <fullName evidence="1">Uncharacterized protein</fullName>
    </submittedName>
</protein>
<gene>
    <name evidence="1" type="ORF">FIBSPDRAFT_954089</name>
</gene>
<sequence length="201" mass="21539">MSWAQTSRTASTGGAVNFAGGKIGLMTAEEAGMAVAKDHVKSHLALAIEHTLLPQTIGPCPISNQFPLVLAHQIRAVAILLRNHRKERHPLATCSWTCSVSSSTWSLVACTIRTNIILLPVVAARSPCLAWSSASALPICMAPRPERLWVGSDIGRCTTILSPGAIIRDSNLFGPHPSSFDDRGHKFSAAVNRVLFKQPSI</sequence>
<proteinExistence type="predicted"/>
<evidence type="ECO:0000313" key="1">
    <source>
        <dbReference type="EMBL" id="KZP20896.1"/>
    </source>
</evidence>
<keyword evidence="2" id="KW-1185">Reference proteome</keyword>